<comment type="catalytic activity">
    <reaction evidence="10">
        <text>a cytidine in rRNA + S-adenosyl-L-methionine = a 5-methylcytidine in rRNA + S-adenosyl-L-homocysteine + H(+)</text>
        <dbReference type="Rhea" id="RHEA:61484"/>
        <dbReference type="Rhea" id="RHEA-COMP:15836"/>
        <dbReference type="Rhea" id="RHEA-COMP:15837"/>
        <dbReference type="ChEBI" id="CHEBI:15378"/>
        <dbReference type="ChEBI" id="CHEBI:57856"/>
        <dbReference type="ChEBI" id="CHEBI:59789"/>
        <dbReference type="ChEBI" id="CHEBI:74483"/>
        <dbReference type="ChEBI" id="CHEBI:82748"/>
    </reaction>
</comment>
<evidence type="ECO:0000256" key="12">
    <source>
        <dbReference type="ARBA" id="ARBA00050027"/>
    </source>
</evidence>
<evidence type="ECO:0000259" key="15">
    <source>
        <dbReference type="PROSITE" id="PS51686"/>
    </source>
</evidence>
<dbReference type="Pfam" id="PF01189">
    <property type="entry name" value="Methyltr_RsmB-F"/>
    <property type="match status" value="1"/>
</dbReference>
<dbReference type="GeneTree" id="ENSGT00940000153665"/>
<evidence type="ECO:0000256" key="1">
    <source>
        <dbReference type="ARBA" id="ARBA00004173"/>
    </source>
</evidence>
<dbReference type="InterPro" id="IPR001678">
    <property type="entry name" value="MeTrfase_RsmB-F_NOP2_dom"/>
</dbReference>
<dbReference type="PANTHER" id="PTHR22808">
    <property type="entry name" value="NCL1 YEAST -RELATED NOL1/NOP2/FMU SUN DOMAIN-CONTAINING"/>
    <property type="match status" value="1"/>
</dbReference>
<evidence type="ECO:0000256" key="11">
    <source>
        <dbReference type="ARBA" id="ARBA00049906"/>
    </source>
</evidence>
<evidence type="ECO:0000256" key="8">
    <source>
        <dbReference type="ARBA" id="ARBA00023128"/>
    </source>
</evidence>
<dbReference type="PRINTS" id="PR02008">
    <property type="entry name" value="RCMTFAMILY"/>
</dbReference>
<dbReference type="CDD" id="cd02440">
    <property type="entry name" value="AdoMet_MTases"/>
    <property type="match status" value="1"/>
</dbReference>
<dbReference type="PANTHER" id="PTHR22808:SF3">
    <property type="entry name" value="5-METHYLCYTOSINE RRNA METHYLTRANSFERASE NSUN4"/>
    <property type="match status" value="1"/>
</dbReference>
<name>S4RVL0_PETMA</name>
<feature type="binding site" evidence="14">
    <location>
        <position position="261"/>
    </location>
    <ligand>
        <name>S-adenosyl-L-methionine</name>
        <dbReference type="ChEBI" id="CHEBI:59789"/>
    </ligand>
</feature>
<dbReference type="Ensembl" id="ENSPMAT00000009290.1">
    <property type="protein sequence ID" value="ENSPMAP00000009250.1"/>
    <property type="gene ID" value="ENSPMAG00000008397.1"/>
</dbReference>
<evidence type="ECO:0000256" key="3">
    <source>
        <dbReference type="ARBA" id="ARBA00022603"/>
    </source>
</evidence>
<comment type="subcellular location">
    <subcellularLocation>
        <location evidence="1">Mitochondrion</location>
    </subcellularLocation>
</comment>
<keyword evidence="8" id="KW-0496">Mitochondrion</keyword>
<evidence type="ECO:0000256" key="10">
    <source>
        <dbReference type="ARBA" id="ARBA00049302"/>
    </source>
</evidence>
<dbReference type="SUPFAM" id="SSF53335">
    <property type="entry name" value="S-adenosyl-L-methionine-dependent methyltransferases"/>
    <property type="match status" value="1"/>
</dbReference>
<dbReference type="InterPro" id="IPR049560">
    <property type="entry name" value="MeTrfase_RsmB-F_NOP2_cat"/>
</dbReference>
<protein>
    <recommendedName>
        <fullName evidence="12">5-cytosine rRNA methyltransferase NSUN4</fullName>
    </recommendedName>
    <alternativeName>
        <fullName evidence="13">5-cytosine tRNA methyltransferase NSUN4</fullName>
    </alternativeName>
    <alternativeName>
        <fullName evidence="9">NOL1/NOP2/Sun domain family member 4</fullName>
    </alternativeName>
</protein>
<keyword evidence="4 14" id="KW-0808">Transferase</keyword>
<dbReference type="GO" id="GO:0005762">
    <property type="term" value="C:mitochondrial large ribosomal subunit"/>
    <property type="evidence" value="ECO:0007669"/>
    <property type="project" value="TreeGrafter"/>
</dbReference>
<evidence type="ECO:0000256" key="7">
    <source>
        <dbReference type="ARBA" id="ARBA00022946"/>
    </source>
</evidence>
<feature type="binding site" evidence="14">
    <location>
        <begin position="181"/>
        <end position="187"/>
    </location>
    <ligand>
        <name>S-adenosyl-L-methionine</name>
        <dbReference type="ChEBI" id="CHEBI:59789"/>
    </ligand>
</feature>
<feature type="domain" description="SAM-dependent MTase RsmB/NOP-type" evidence="15">
    <location>
        <begin position="77"/>
        <end position="387"/>
    </location>
</feature>
<dbReference type="AlphaFoldDB" id="S4RVL0"/>
<feature type="binding site" evidence="14">
    <location>
        <position position="241"/>
    </location>
    <ligand>
        <name>S-adenosyl-L-methionine</name>
        <dbReference type="ChEBI" id="CHEBI:59789"/>
    </ligand>
</feature>
<feature type="active site" description="Nucleophile" evidence="14">
    <location>
        <position position="313"/>
    </location>
</feature>
<reference evidence="16" key="2">
    <citation type="submission" date="2025-09" db="UniProtKB">
        <authorList>
            <consortium name="Ensembl"/>
        </authorList>
    </citation>
    <scope>IDENTIFICATION</scope>
</reference>
<comment type="catalytic activity">
    <reaction evidence="11">
        <text>a cytidine in mRNA + S-adenosyl-L-methionine = a 5-methylcytidine in mRNA + S-adenosyl-L-homocysteine + H(+)</text>
        <dbReference type="Rhea" id="RHEA:61464"/>
        <dbReference type="Rhea" id="RHEA-COMP:15145"/>
        <dbReference type="Rhea" id="RHEA-COMP:15826"/>
        <dbReference type="ChEBI" id="CHEBI:15378"/>
        <dbReference type="ChEBI" id="CHEBI:57856"/>
        <dbReference type="ChEBI" id="CHEBI:59789"/>
        <dbReference type="ChEBI" id="CHEBI:74483"/>
        <dbReference type="ChEBI" id="CHEBI:82748"/>
    </reaction>
</comment>
<organism evidence="16">
    <name type="scientific">Petromyzon marinus</name>
    <name type="common">Sea lamprey</name>
    <dbReference type="NCBI Taxonomy" id="7757"/>
    <lineage>
        <taxon>Eukaryota</taxon>
        <taxon>Metazoa</taxon>
        <taxon>Chordata</taxon>
        <taxon>Craniata</taxon>
        <taxon>Vertebrata</taxon>
        <taxon>Cyclostomata</taxon>
        <taxon>Hyperoartia</taxon>
        <taxon>Petromyzontiformes</taxon>
        <taxon>Petromyzontidae</taxon>
        <taxon>Petromyzon</taxon>
    </lineage>
</organism>
<reference evidence="16" key="1">
    <citation type="submission" date="2025-08" db="UniProtKB">
        <authorList>
            <consortium name="Ensembl"/>
        </authorList>
    </citation>
    <scope>IDENTIFICATION</scope>
</reference>
<feature type="binding site" evidence="14">
    <location>
        <position position="204"/>
    </location>
    <ligand>
        <name>S-adenosyl-L-methionine</name>
        <dbReference type="ChEBI" id="CHEBI:59789"/>
    </ligand>
</feature>
<keyword evidence="7" id="KW-0809">Transit peptide</keyword>
<evidence type="ECO:0000256" key="5">
    <source>
        <dbReference type="ARBA" id="ARBA00022691"/>
    </source>
</evidence>
<dbReference type="GO" id="GO:0031167">
    <property type="term" value="P:rRNA methylation"/>
    <property type="evidence" value="ECO:0007669"/>
    <property type="project" value="TreeGrafter"/>
</dbReference>
<dbReference type="InterPro" id="IPR023267">
    <property type="entry name" value="RCMT"/>
</dbReference>
<proteinExistence type="inferred from homology"/>
<dbReference type="Gene3D" id="6.20.240.40">
    <property type="match status" value="1"/>
</dbReference>
<dbReference type="GO" id="GO:0008173">
    <property type="term" value="F:RNA methyltransferase activity"/>
    <property type="evidence" value="ECO:0007669"/>
    <property type="project" value="InterPro"/>
</dbReference>
<keyword evidence="3 14" id="KW-0489">Methyltransferase</keyword>
<evidence type="ECO:0000256" key="14">
    <source>
        <dbReference type="PROSITE-ProRule" id="PRU01023"/>
    </source>
</evidence>
<evidence type="ECO:0000256" key="6">
    <source>
        <dbReference type="ARBA" id="ARBA00022884"/>
    </source>
</evidence>
<dbReference type="FunFam" id="3.40.50.150:FF:000055">
    <property type="entry name" value="5-methylcytosine rRNA methyltransferase NSUN4"/>
    <property type="match status" value="1"/>
</dbReference>
<dbReference type="STRING" id="7757.ENSPMAP00000009250"/>
<dbReference type="GO" id="GO:0003723">
    <property type="term" value="F:RNA binding"/>
    <property type="evidence" value="ECO:0007669"/>
    <property type="project" value="UniProtKB-UniRule"/>
</dbReference>
<accession>S4RVL0</accession>
<evidence type="ECO:0000256" key="9">
    <source>
        <dbReference type="ARBA" id="ARBA00042050"/>
    </source>
</evidence>
<comment type="similarity">
    <text evidence="14">Belongs to the class I-like SAM-binding methyltransferase superfamily. RsmB/NOP family.</text>
</comment>
<sequence>RGALLLRPLPRAARGWDREQRRHRVKSKWATTRSKVPNTQAALQLMDATYGLQLGHMWESVRLALLCERKYGALVNAWADSDGTGGELRRLGAVDLVRDVVTRSLAGRDAGEARRVSEPTAERLSPNIRCFTFPRGDISRFPQPWPAGALRLLSHYLLDAASLLPVLALDVQLGHRVLDLCAAPGGKTLALLQTACCDQLTSNDVSASRTGRLQRVLRTYVPRDAEEAGVPAGGVSVRTRDGIFWLKSAEERGVYDRVLVDAPCTNDRHSLHEEENNIFSRSRMKERQQLPALQTQLLLLACRPGGVVVYSTCSLSQLQNSCVVEAALSLATTNHNVDAQACDLSGMRALFSHAFTFQEEEDRFGETVIPHVAANFGPIYVSKIVRLS</sequence>
<keyword evidence="6 14" id="KW-0694">RNA-binding</keyword>
<dbReference type="PROSITE" id="PS51686">
    <property type="entry name" value="SAM_MT_RSMB_NOP"/>
    <property type="match status" value="1"/>
</dbReference>
<evidence type="ECO:0000256" key="2">
    <source>
        <dbReference type="ARBA" id="ARBA00022552"/>
    </source>
</evidence>
<dbReference type="HOGENOM" id="CLU_041061_2_0_1"/>
<dbReference type="SMR" id="S4RVL0"/>
<keyword evidence="2" id="KW-0698">rRNA processing</keyword>
<evidence type="ECO:0000256" key="4">
    <source>
        <dbReference type="ARBA" id="ARBA00022679"/>
    </source>
</evidence>
<dbReference type="Gene3D" id="3.40.50.150">
    <property type="entry name" value="Vaccinia Virus protein VP39"/>
    <property type="match status" value="1"/>
</dbReference>
<dbReference type="InterPro" id="IPR029063">
    <property type="entry name" value="SAM-dependent_MTases_sf"/>
</dbReference>
<evidence type="ECO:0000256" key="13">
    <source>
        <dbReference type="ARBA" id="ARBA00050049"/>
    </source>
</evidence>
<evidence type="ECO:0000313" key="16">
    <source>
        <dbReference type="Ensembl" id="ENSPMAP00000009250.1"/>
    </source>
</evidence>
<keyword evidence="5 14" id="KW-0949">S-adenosyl-L-methionine</keyword>
<dbReference type="OMA" id="MVNNFGD"/>